<dbReference type="SUPFAM" id="SSF53335">
    <property type="entry name" value="S-adenosyl-L-methionine-dependent methyltransferases"/>
    <property type="match status" value="1"/>
</dbReference>
<name>A0A1M5XJB0_9CLOT</name>
<comment type="similarity">
    <text evidence="4">Belongs to the class I-like SAM-binding methyltransferase superfamily. RNA M5U methyltransferase family.</text>
</comment>
<evidence type="ECO:0000256" key="1">
    <source>
        <dbReference type="ARBA" id="ARBA00022603"/>
    </source>
</evidence>
<keyword evidence="2 4" id="KW-0808">Transferase</keyword>
<evidence type="ECO:0000313" key="7">
    <source>
        <dbReference type="EMBL" id="SHH99901.1"/>
    </source>
</evidence>
<dbReference type="PROSITE" id="PS51687">
    <property type="entry name" value="SAM_MT_RNA_M5U"/>
    <property type="match status" value="1"/>
</dbReference>
<keyword evidence="1 4" id="KW-0489">Methyltransferase</keyword>
<dbReference type="PROSITE" id="PS50926">
    <property type="entry name" value="TRAM"/>
    <property type="match status" value="1"/>
</dbReference>
<dbReference type="Gene3D" id="2.40.50.1070">
    <property type="match status" value="1"/>
</dbReference>
<dbReference type="AlphaFoldDB" id="A0A1M5XJB0"/>
<evidence type="ECO:0000256" key="5">
    <source>
        <dbReference type="PROSITE-ProRule" id="PRU10015"/>
    </source>
</evidence>
<dbReference type="PANTHER" id="PTHR11061">
    <property type="entry name" value="RNA M5U METHYLTRANSFERASE"/>
    <property type="match status" value="1"/>
</dbReference>
<dbReference type="GO" id="GO:0070475">
    <property type="term" value="P:rRNA base methylation"/>
    <property type="evidence" value="ECO:0007669"/>
    <property type="project" value="TreeGrafter"/>
</dbReference>
<feature type="domain" description="TRAM" evidence="6">
    <location>
        <begin position="1"/>
        <end position="58"/>
    </location>
</feature>
<evidence type="ECO:0000256" key="2">
    <source>
        <dbReference type="ARBA" id="ARBA00022679"/>
    </source>
</evidence>
<proteinExistence type="inferred from homology"/>
<feature type="binding site" evidence="4">
    <location>
        <position position="336"/>
    </location>
    <ligand>
        <name>S-adenosyl-L-methionine</name>
        <dbReference type="ChEBI" id="CHEBI:59789"/>
    </ligand>
</feature>
<sequence>MKKGSEITLTIEKTEFPSKGIGYLEGKKIYSKNSFPGQVIRGKVTKKKQEYGEIKPLEVVEKAPYEIEARCSVFNICGGCSSQNLNYEKQLELKKEEVKELFLDAEVDMGEFLGIEGSPDQWKYRNKMEFTFGDEEKGGELTLGMHIKGKPFGIVNVDVCEIVDEDFREILKATVEYFRGKDLPYYRVMKREGYLRHLVIRKAFATEEIMVNLVTTTQIDFSLDEYVELIKSLNYKGKLKSVLHTENNSFSDAVIPEKVNLLYGEDHITENLLGLKFKISPFSFFQTNSKGAEKLYSLVRDFMGSGEDKVVFDLYCGTGTIGQITAPKAKKVRGIELIEEAVVAANENAKLNGLDNCEFIAGDVAKVITQLKDKPDIIILDPPRSGVHPVALKYVVDFKAQDIIYVSCNPKTLVDDLKYLIASGYKVQKTLCMDMFPNTPHCETIVKLVKK</sequence>
<dbReference type="NCBIfam" id="TIGR00479">
    <property type="entry name" value="rumA"/>
    <property type="match status" value="1"/>
</dbReference>
<dbReference type="InterPro" id="IPR029063">
    <property type="entry name" value="SAM-dependent_MTases_sf"/>
</dbReference>
<evidence type="ECO:0000256" key="4">
    <source>
        <dbReference type="PROSITE-ProRule" id="PRU01024"/>
    </source>
</evidence>
<dbReference type="Pfam" id="PF05958">
    <property type="entry name" value="tRNA_U5-meth_tr"/>
    <property type="match status" value="1"/>
</dbReference>
<dbReference type="InterPro" id="IPR002792">
    <property type="entry name" value="TRAM_dom"/>
</dbReference>
<dbReference type="CDD" id="cd02440">
    <property type="entry name" value="AdoMet_MTases"/>
    <property type="match status" value="1"/>
</dbReference>
<dbReference type="InterPro" id="IPR010280">
    <property type="entry name" value="U5_MeTrfase_fam"/>
</dbReference>
<dbReference type="PROSITE" id="PS01230">
    <property type="entry name" value="TRMA_1"/>
    <property type="match status" value="1"/>
</dbReference>
<feature type="active site" evidence="5">
    <location>
        <position position="408"/>
    </location>
</feature>
<dbReference type="EMBL" id="FQXU01000005">
    <property type="protein sequence ID" value="SHH99901.1"/>
    <property type="molecule type" value="Genomic_DNA"/>
</dbReference>
<accession>A0A1M5XJB0</accession>
<dbReference type="InterPro" id="IPR030390">
    <property type="entry name" value="MeTrfase_TrmA_AS"/>
</dbReference>
<dbReference type="SUPFAM" id="SSF50249">
    <property type="entry name" value="Nucleic acid-binding proteins"/>
    <property type="match status" value="1"/>
</dbReference>
<dbReference type="Gene3D" id="2.40.50.140">
    <property type="entry name" value="Nucleic acid-binding proteins"/>
    <property type="match status" value="1"/>
</dbReference>
<dbReference type="PANTHER" id="PTHR11061:SF30">
    <property type="entry name" value="TRNA (URACIL(54)-C(5))-METHYLTRANSFERASE"/>
    <property type="match status" value="1"/>
</dbReference>
<evidence type="ECO:0000313" key="8">
    <source>
        <dbReference type="Proteomes" id="UP000184241"/>
    </source>
</evidence>
<organism evidence="7 8">
    <name type="scientific">Clostridium intestinale DSM 6191</name>
    <dbReference type="NCBI Taxonomy" id="1121320"/>
    <lineage>
        <taxon>Bacteria</taxon>
        <taxon>Bacillati</taxon>
        <taxon>Bacillota</taxon>
        <taxon>Clostridia</taxon>
        <taxon>Eubacteriales</taxon>
        <taxon>Clostridiaceae</taxon>
        <taxon>Clostridium</taxon>
    </lineage>
</organism>
<gene>
    <name evidence="7" type="ORF">SAMN02745941_01462</name>
</gene>
<reference evidence="7 8" key="1">
    <citation type="submission" date="2016-11" db="EMBL/GenBank/DDBJ databases">
        <authorList>
            <person name="Jaros S."/>
            <person name="Januszkiewicz K."/>
            <person name="Wedrychowicz H."/>
        </authorList>
    </citation>
    <scope>NUCLEOTIDE SEQUENCE [LARGE SCALE GENOMIC DNA]</scope>
    <source>
        <strain evidence="7 8">DSM 6191</strain>
    </source>
</reference>
<evidence type="ECO:0000259" key="6">
    <source>
        <dbReference type="PROSITE" id="PS50926"/>
    </source>
</evidence>
<dbReference type="RefSeq" id="WP_073018197.1">
    <property type="nucleotide sequence ID" value="NZ_FQXU01000005.1"/>
</dbReference>
<feature type="binding site" evidence="4">
    <location>
        <position position="286"/>
    </location>
    <ligand>
        <name>S-adenosyl-L-methionine</name>
        <dbReference type="ChEBI" id="CHEBI:59789"/>
    </ligand>
</feature>
<keyword evidence="3 4" id="KW-0949">S-adenosyl-L-methionine</keyword>
<evidence type="ECO:0000256" key="3">
    <source>
        <dbReference type="ARBA" id="ARBA00022691"/>
    </source>
</evidence>
<protein>
    <submittedName>
        <fullName evidence="7">23S rRNA m(5)U-1939 methyltransferase</fullName>
    </submittedName>
</protein>
<feature type="active site" description="Nucleophile" evidence="4">
    <location>
        <position position="408"/>
    </location>
</feature>
<dbReference type="FunFam" id="3.40.50.150:FF:000009">
    <property type="entry name" value="23S rRNA (Uracil(1939)-C(5))-methyltransferase RlmD"/>
    <property type="match status" value="1"/>
</dbReference>
<feature type="binding site" evidence="4">
    <location>
        <position position="381"/>
    </location>
    <ligand>
        <name>S-adenosyl-L-methionine</name>
        <dbReference type="ChEBI" id="CHEBI:59789"/>
    </ligand>
</feature>
<dbReference type="InterPro" id="IPR012340">
    <property type="entry name" value="NA-bd_OB-fold"/>
</dbReference>
<dbReference type="GO" id="GO:0070041">
    <property type="term" value="F:rRNA (uridine-C5-)-methyltransferase activity"/>
    <property type="evidence" value="ECO:0007669"/>
    <property type="project" value="TreeGrafter"/>
</dbReference>
<dbReference type="Proteomes" id="UP000184241">
    <property type="component" value="Unassembled WGS sequence"/>
</dbReference>
<feature type="binding site" evidence="4">
    <location>
        <position position="315"/>
    </location>
    <ligand>
        <name>S-adenosyl-L-methionine</name>
        <dbReference type="ChEBI" id="CHEBI:59789"/>
    </ligand>
</feature>
<dbReference type="Gene3D" id="3.40.50.150">
    <property type="entry name" value="Vaccinia Virus protein VP39"/>
    <property type="match status" value="1"/>
</dbReference>